<dbReference type="Pfam" id="PF13559">
    <property type="entry name" value="DUF4129"/>
    <property type="match status" value="1"/>
</dbReference>
<feature type="transmembrane region" description="Helical" evidence="1">
    <location>
        <begin position="602"/>
        <end position="619"/>
    </location>
</feature>
<dbReference type="SMART" id="SM00460">
    <property type="entry name" value="TGc"/>
    <property type="match status" value="1"/>
</dbReference>
<organism evidence="3 4">
    <name type="scientific">Thermolongibacillus altinsuensis</name>
    <dbReference type="NCBI Taxonomy" id="575256"/>
    <lineage>
        <taxon>Bacteria</taxon>
        <taxon>Bacillati</taxon>
        <taxon>Bacillota</taxon>
        <taxon>Bacilli</taxon>
        <taxon>Bacillales</taxon>
        <taxon>Anoxybacillaceae</taxon>
        <taxon>Thermolongibacillus</taxon>
    </lineage>
</organism>
<feature type="transmembrane region" description="Helical" evidence="1">
    <location>
        <begin position="9"/>
        <end position="29"/>
    </location>
</feature>
<dbReference type="Gene3D" id="3.10.620.30">
    <property type="match status" value="1"/>
</dbReference>
<sequence>MNGSRLKVGVYYLFAFWLLAEWLIPLKTVSDTQNANVFIVFVGLCFLFMFLRIRASIVALINVSYIAYTLNALFFDVSFFSFRWLPLLVEDVINHVAIVRQARWFEVTNVFRSLLFFVLLWMMTYVVRYWLFVRKRLFVFYVATVAYVAILDTFTAFRGNGAIVRLVTLGFLLLHWLVDERIGGAKQWKRWLAASIGMISVCLVVGYVGPKLPPQWPDPVPFIKSYAKGSEQGTGKETVDGTVKKVGYGTNDSRLGGPFVADDTVVFTVEDEQRHYWRVETKSVYTGKGWETADNDVTDIFEQENHIYYWFEDGVEKETFTAIIRPTQPMYYLAYPLGLKAVHALEVNEFLLQMANEKIYPVDRQLNTLPLFEHEIVYEHPIFSVEQLNDAPAVQNDTLLAQYTQLPATLPSRVRQLAEKITNGKQTQYEKVKAVEQYFRLNGFDYETTDVAVPGDNDDYVDQFLFETKKGYCDNFSTSMVVLLRSVGIPARWVKGYTAGQLTGKTADGKNIYTITNKNAHSWVEVYFSGVGWVPFEPTQGFANPYRFTQPQLPQEQQVVQPSQSLRSRIPVNDLLRGEQTTSSSWKDKDHAIWNAFTWKKAIWLIFVGVGVVFLLYKIRRKWWPYVTLFMFRWKNGDDAFVRAYVALLKHLQDYGLKRKQGETLRQYAAYVDRYFGTTDMSKLTYMYEKAIYKQQANVEWEKMKELWENLIKKTVP</sequence>
<dbReference type="InterPro" id="IPR052901">
    <property type="entry name" value="Bact_TGase-like"/>
</dbReference>
<dbReference type="InterPro" id="IPR038765">
    <property type="entry name" value="Papain-like_cys_pep_sf"/>
</dbReference>
<feature type="transmembrane region" description="Helical" evidence="1">
    <location>
        <begin position="110"/>
        <end position="131"/>
    </location>
</feature>
<dbReference type="Pfam" id="PF01841">
    <property type="entry name" value="Transglut_core"/>
    <property type="match status" value="1"/>
</dbReference>
<evidence type="ECO:0000313" key="4">
    <source>
        <dbReference type="Proteomes" id="UP000295658"/>
    </source>
</evidence>
<evidence type="ECO:0000256" key="1">
    <source>
        <dbReference type="SAM" id="Phobius"/>
    </source>
</evidence>
<evidence type="ECO:0000259" key="2">
    <source>
        <dbReference type="SMART" id="SM00460"/>
    </source>
</evidence>
<dbReference type="InterPro" id="IPR025403">
    <property type="entry name" value="TgpA-like_C"/>
</dbReference>
<feature type="domain" description="Transglutaminase-like" evidence="2">
    <location>
        <begin position="465"/>
        <end position="540"/>
    </location>
</feature>
<comment type="caution">
    <text evidence="3">The sequence shown here is derived from an EMBL/GenBank/DDBJ whole genome shotgun (WGS) entry which is preliminary data.</text>
</comment>
<evidence type="ECO:0000313" key="3">
    <source>
        <dbReference type="EMBL" id="TCL43836.1"/>
    </source>
</evidence>
<name>A0A4R1Q722_9BACL</name>
<dbReference type="EMBL" id="SLUL01000026">
    <property type="protein sequence ID" value="TCL43836.1"/>
    <property type="molecule type" value="Genomic_DNA"/>
</dbReference>
<dbReference type="PANTHER" id="PTHR42736:SF1">
    <property type="entry name" value="PROTEIN-GLUTAMINE GAMMA-GLUTAMYLTRANSFERASE"/>
    <property type="match status" value="1"/>
</dbReference>
<dbReference type="Proteomes" id="UP000295658">
    <property type="component" value="Unassembled WGS sequence"/>
</dbReference>
<protein>
    <submittedName>
        <fullName evidence="3">Uncharacterized protein DUF4129</fullName>
    </submittedName>
</protein>
<keyword evidence="1" id="KW-0812">Transmembrane</keyword>
<feature type="transmembrane region" description="Helical" evidence="1">
    <location>
        <begin position="190"/>
        <end position="209"/>
    </location>
</feature>
<reference evidence="3 4" key="1">
    <citation type="submission" date="2019-03" db="EMBL/GenBank/DDBJ databases">
        <title>Genomic Encyclopedia of Type Strains, Phase IV (KMG-IV): sequencing the most valuable type-strain genomes for metagenomic binning, comparative biology and taxonomic classification.</title>
        <authorList>
            <person name="Goeker M."/>
        </authorList>
    </citation>
    <scope>NUCLEOTIDE SEQUENCE [LARGE SCALE GENOMIC DNA]</scope>
    <source>
        <strain evidence="3 4">DSM 24979</strain>
    </source>
</reference>
<gene>
    <name evidence="3" type="ORF">EDD69_1266</name>
</gene>
<dbReference type="AlphaFoldDB" id="A0A4R1Q722"/>
<dbReference type="SUPFAM" id="SSF54001">
    <property type="entry name" value="Cysteine proteinases"/>
    <property type="match status" value="1"/>
</dbReference>
<accession>A0A4R1Q722</accession>
<keyword evidence="4" id="KW-1185">Reference proteome</keyword>
<keyword evidence="1" id="KW-0472">Membrane</keyword>
<feature type="transmembrane region" description="Helical" evidence="1">
    <location>
        <begin position="138"/>
        <end position="156"/>
    </location>
</feature>
<keyword evidence="1" id="KW-1133">Transmembrane helix</keyword>
<dbReference type="PANTHER" id="PTHR42736">
    <property type="entry name" value="PROTEIN-GLUTAMINE GAMMA-GLUTAMYLTRANSFERASE"/>
    <property type="match status" value="1"/>
</dbReference>
<feature type="transmembrane region" description="Helical" evidence="1">
    <location>
        <begin position="35"/>
        <end position="53"/>
    </location>
</feature>
<proteinExistence type="predicted"/>
<dbReference type="InterPro" id="IPR002931">
    <property type="entry name" value="Transglutaminase-like"/>
</dbReference>
<feature type="transmembrane region" description="Helical" evidence="1">
    <location>
        <begin position="162"/>
        <end position="178"/>
    </location>
</feature>
<feature type="transmembrane region" description="Helical" evidence="1">
    <location>
        <begin position="65"/>
        <end position="85"/>
    </location>
</feature>